<dbReference type="InterPro" id="IPR000581">
    <property type="entry name" value="ILV_EDD_N"/>
</dbReference>
<gene>
    <name evidence="10" type="ORF">HUT05_07960</name>
</gene>
<dbReference type="NCBIfam" id="NF004784">
    <property type="entry name" value="PRK06131.1"/>
    <property type="match status" value="1"/>
</dbReference>
<protein>
    <submittedName>
        <fullName evidence="10">Dihydroxy-acid dehydratase</fullName>
    </submittedName>
</protein>
<accession>A0A7H8T1H0</accession>
<dbReference type="EMBL" id="CP056041">
    <property type="protein sequence ID" value="QKZ17297.1"/>
    <property type="molecule type" value="Genomic_DNA"/>
</dbReference>
<keyword evidence="2" id="KW-0001">2Fe-2S</keyword>
<keyword evidence="3" id="KW-0479">Metal-binding</keyword>
<dbReference type="InterPro" id="IPR052352">
    <property type="entry name" value="Sugar_Degrad_Dehydratases"/>
</dbReference>
<dbReference type="GO" id="GO:0051537">
    <property type="term" value="F:2 iron, 2 sulfur cluster binding"/>
    <property type="evidence" value="ECO:0007669"/>
    <property type="project" value="UniProtKB-KW"/>
</dbReference>
<dbReference type="InterPro" id="IPR056740">
    <property type="entry name" value="ILV_EDD_C"/>
</dbReference>
<dbReference type="PANTHER" id="PTHR43183">
    <property type="entry name" value="HYPOTHETICAL DIHYDROXYACID DEHYDRATASE (EUROFUNG)-RELATED"/>
    <property type="match status" value="1"/>
</dbReference>
<keyword evidence="7" id="KW-0100">Branched-chain amino acid biosynthesis</keyword>
<evidence type="ECO:0000256" key="3">
    <source>
        <dbReference type="ARBA" id="ARBA00022723"/>
    </source>
</evidence>
<dbReference type="Proteomes" id="UP000509418">
    <property type="component" value="Chromosome"/>
</dbReference>
<dbReference type="Pfam" id="PF24877">
    <property type="entry name" value="ILV_EDD_C"/>
    <property type="match status" value="1"/>
</dbReference>
<evidence type="ECO:0000313" key="11">
    <source>
        <dbReference type="Proteomes" id="UP000509418"/>
    </source>
</evidence>
<evidence type="ECO:0000256" key="5">
    <source>
        <dbReference type="ARBA" id="ARBA00023014"/>
    </source>
</evidence>
<dbReference type="GO" id="GO:0009082">
    <property type="term" value="P:branched-chain amino acid biosynthetic process"/>
    <property type="evidence" value="ECO:0007669"/>
    <property type="project" value="UniProtKB-KW"/>
</dbReference>
<sequence>MSQKNVARGGGALFADPGPDGFLHRSFLRGEGIPPEDRTRRPVVGICSSWSELNPCNAGLRTLAESVKRGVAAAGGLALEFPTISLSEPFTRPSSMYLRNLMSVDVEEMISSSPIDAVVLLGGCDKTVPAQLMGAISAGKPAVLVTAGPRPVSCWRGRATTIDDAWPLIERRRLGEVSDEEWREAEENLVTGVGTCNVLGTATTMAAVAEVLGFAPPGSALPPAADPRRHAIAERAGEMIVAAYHEDRRPSDLVTLASLENAFRVVCALGGSTNAVVHLEAIAGRAGLHLEASTLRAWAATTPLLAAVRPSGEHLLSDLEVAGGVPAVMRELAPLLDLGTQAADGRSWQTVIDAEEQQTGASAGSGALASLDSPLAPAGMAVLTGSLAPDGAVVKVSAASQRLLRHRGRAVVFDGIEDVNARIDDPDLPVDADSILVLRGLGVRGGPGMPEVAHVPIPAKLAREGVTDMVRVSDARMSGTSSGTVVLHVAPEAVVGGPLGLVRDGDVIVLDVEAGTIDLDVTPEELASRRTATPPPPPARGYDWIYQRHVLQPDRGCDFDFLRADFEGDVASPVTET</sequence>
<keyword evidence="6" id="KW-0456">Lyase</keyword>
<dbReference type="GO" id="GO:0046872">
    <property type="term" value="F:metal ion binding"/>
    <property type="evidence" value="ECO:0007669"/>
    <property type="project" value="UniProtKB-KW"/>
</dbReference>
<feature type="domain" description="Dihydroxy-acid/6-phosphogluconate dehydratase N-terminal" evidence="8">
    <location>
        <begin position="41"/>
        <end position="348"/>
    </location>
</feature>
<evidence type="ECO:0000256" key="1">
    <source>
        <dbReference type="ARBA" id="ARBA00006486"/>
    </source>
</evidence>
<evidence type="ECO:0000256" key="4">
    <source>
        <dbReference type="ARBA" id="ARBA00023004"/>
    </source>
</evidence>
<evidence type="ECO:0000256" key="7">
    <source>
        <dbReference type="ARBA" id="ARBA00023304"/>
    </source>
</evidence>
<organism evidence="10 11">
    <name type="scientific">Streptomyces chartreusis</name>
    <dbReference type="NCBI Taxonomy" id="1969"/>
    <lineage>
        <taxon>Bacteria</taxon>
        <taxon>Bacillati</taxon>
        <taxon>Actinomycetota</taxon>
        <taxon>Actinomycetes</taxon>
        <taxon>Kitasatosporales</taxon>
        <taxon>Streptomycetaceae</taxon>
        <taxon>Streptomyces</taxon>
    </lineage>
</organism>
<proteinExistence type="inferred from homology"/>
<dbReference type="InterPro" id="IPR042096">
    <property type="entry name" value="Dihydro-acid_dehy_C"/>
</dbReference>
<dbReference type="RefSeq" id="WP_176574647.1">
    <property type="nucleotide sequence ID" value="NZ_CP056041.1"/>
</dbReference>
<evidence type="ECO:0000259" key="9">
    <source>
        <dbReference type="Pfam" id="PF24877"/>
    </source>
</evidence>
<dbReference type="InterPro" id="IPR037237">
    <property type="entry name" value="IlvD/EDD_N"/>
</dbReference>
<dbReference type="Gene3D" id="3.50.30.80">
    <property type="entry name" value="IlvD/EDD C-terminal domain-like"/>
    <property type="match status" value="1"/>
</dbReference>
<keyword evidence="4" id="KW-0408">Iron</keyword>
<dbReference type="AlphaFoldDB" id="A0A7H8T1H0"/>
<keyword evidence="7" id="KW-0028">Amino-acid biosynthesis</keyword>
<dbReference type="FunFam" id="3.50.30.80:FF:000001">
    <property type="entry name" value="Dihydroxy-acid dehydratase"/>
    <property type="match status" value="1"/>
</dbReference>
<dbReference type="InterPro" id="IPR020558">
    <property type="entry name" value="DiOHA_6PGluconate_deHydtase_CS"/>
</dbReference>
<dbReference type="PROSITE" id="PS00886">
    <property type="entry name" value="ILVD_EDD_1"/>
    <property type="match status" value="1"/>
</dbReference>
<dbReference type="GO" id="GO:0016836">
    <property type="term" value="F:hydro-lyase activity"/>
    <property type="evidence" value="ECO:0007669"/>
    <property type="project" value="UniProtKB-ARBA"/>
</dbReference>
<feature type="domain" description="Dihydroxy-acid/6-phosphogluconate dehydratase C-terminal" evidence="9">
    <location>
        <begin position="370"/>
        <end position="557"/>
    </location>
</feature>
<evidence type="ECO:0000256" key="2">
    <source>
        <dbReference type="ARBA" id="ARBA00022714"/>
    </source>
</evidence>
<evidence type="ECO:0000313" key="10">
    <source>
        <dbReference type="EMBL" id="QKZ17297.1"/>
    </source>
</evidence>
<evidence type="ECO:0000256" key="6">
    <source>
        <dbReference type="ARBA" id="ARBA00023239"/>
    </source>
</evidence>
<keyword evidence="5" id="KW-0411">Iron-sulfur</keyword>
<reference evidence="10 11" key="1">
    <citation type="submission" date="2020-06" db="EMBL/GenBank/DDBJ databases">
        <title>Genome mining for natural products.</title>
        <authorList>
            <person name="Zhang B."/>
            <person name="Shi J."/>
            <person name="Ge H."/>
        </authorList>
    </citation>
    <scope>NUCLEOTIDE SEQUENCE [LARGE SCALE GENOMIC DNA]</scope>
    <source>
        <strain evidence="10 11">NA02069</strain>
    </source>
</reference>
<name>A0A7H8T1H0_STRCX</name>
<dbReference type="PANTHER" id="PTHR43183:SF1">
    <property type="entry name" value="HYPOTHETICAL DIHYDROXY-ACID DEHYDRATASE (EUROFUNG)-RELATED"/>
    <property type="match status" value="1"/>
</dbReference>
<dbReference type="Pfam" id="PF00920">
    <property type="entry name" value="ILVD_EDD_N"/>
    <property type="match status" value="1"/>
</dbReference>
<keyword evidence="11" id="KW-1185">Reference proteome</keyword>
<dbReference type="SUPFAM" id="SSF52016">
    <property type="entry name" value="LeuD/IlvD-like"/>
    <property type="match status" value="1"/>
</dbReference>
<evidence type="ECO:0000259" key="8">
    <source>
        <dbReference type="Pfam" id="PF00920"/>
    </source>
</evidence>
<dbReference type="SUPFAM" id="SSF143975">
    <property type="entry name" value="IlvD/EDD N-terminal domain-like"/>
    <property type="match status" value="1"/>
</dbReference>
<comment type="similarity">
    <text evidence="1">Belongs to the IlvD/Edd family.</text>
</comment>